<dbReference type="InParanoid" id="A0A2G4YSW1"/>
<dbReference type="SUPFAM" id="SSF51316">
    <property type="entry name" value="Mss4-like"/>
    <property type="match status" value="1"/>
</dbReference>
<organism evidence="10 11">
    <name type="scientific">Paremcibacter congregatus</name>
    <dbReference type="NCBI Taxonomy" id="2043170"/>
    <lineage>
        <taxon>Bacteria</taxon>
        <taxon>Pseudomonadati</taxon>
        <taxon>Pseudomonadota</taxon>
        <taxon>Alphaproteobacteria</taxon>
        <taxon>Emcibacterales</taxon>
        <taxon>Emcibacteraceae</taxon>
        <taxon>Paremcibacter</taxon>
    </lineage>
</organism>
<accession>A0A2G4YSW1</accession>
<protein>
    <recommendedName>
        <fullName evidence="3">peptide-methionine (R)-S-oxide reductase</fullName>
        <ecNumber evidence="3">1.8.4.12</ecNumber>
    </recommendedName>
</protein>
<gene>
    <name evidence="10" type="primary">msrB</name>
    <name evidence="10" type="ORF">CRD36_12085</name>
</gene>
<evidence type="ECO:0000256" key="3">
    <source>
        <dbReference type="ARBA" id="ARBA00012499"/>
    </source>
</evidence>
<dbReference type="Pfam" id="PF01641">
    <property type="entry name" value="SelR"/>
    <property type="match status" value="1"/>
</dbReference>
<dbReference type="EC" id="1.8.4.12" evidence="3"/>
<dbReference type="FunCoup" id="A0A2G4YSW1">
    <property type="interactions" value="493"/>
</dbReference>
<reference evidence="10 11" key="1">
    <citation type="submission" date="2017-10" db="EMBL/GenBank/DDBJ databases">
        <title>Frigbacter circumglobatus gen. nov. sp. nov., isolated from sediment cultured in situ.</title>
        <authorList>
            <person name="Zhao Z."/>
        </authorList>
    </citation>
    <scope>NUCLEOTIDE SEQUENCE [LARGE SCALE GENOMIC DNA]</scope>
    <source>
        <strain evidence="10 11">ZYL</strain>
    </source>
</reference>
<comment type="catalytic activity">
    <reaction evidence="7">
        <text>L-methionyl-[protein] + [thioredoxin]-disulfide + H2O = L-methionyl-(R)-S-oxide-[protein] + [thioredoxin]-dithiol</text>
        <dbReference type="Rhea" id="RHEA:24164"/>
        <dbReference type="Rhea" id="RHEA-COMP:10698"/>
        <dbReference type="Rhea" id="RHEA-COMP:10700"/>
        <dbReference type="Rhea" id="RHEA-COMP:12313"/>
        <dbReference type="Rhea" id="RHEA-COMP:12314"/>
        <dbReference type="ChEBI" id="CHEBI:15377"/>
        <dbReference type="ChEBI" id="CHEBI:16044"/>
        <dbReference type="ChEBI" id="CHEBI:29950"/>
        <dbReference type="ChEBI" id="CHEBI:45764"/>
        <dbReference type="ChEBI" id="CHEBI:50058"/>
        <dbReference type="EC" id="1.8.4.12"/>
    </reaction>
</comment>
<dbReference type="Gene3D" id="2.170.150.20">
    <property type="entry name" value="Peptide methionine sulfoxide reductase"/>
    <property type="match status" value="1"/>
</dbReference>
<dbReference type="PANTHER" id="PTHR10173:SF52">
    <property type="entry name" value="METHIONINE-R-SULFOXIDE REDUCTASE B1"/>
    <property type="match status" value="1"/>
</dbReference>
<dbReference type="PANTHER" id="PTHR10173">
    <property type="entry name" value="METHIONINE SULFOXIDE REDUCTASE"/>
    <property type="match status" value="1"/>
</dbReference>
<keyword evidence="4" id="KW-0479">Metal-binding</keyword>
<dbReference type="InterPro" id="IPR011057">
    <property type="entry name" value="Mss4-like_sf"/>
</dbReference>
<evidence type="ECO:0000313" key="11">
    <source>
        <dbReference type="Proteomes" id="UP000229730"/>
    </source>
</evidence>
<comment type="similarity">
    <text evidence="2">Belongs to the MsrB Met sulfoxide reductase family.</text>
</comment>
<dbReference type="GO" id="GO:0046872">
    <property type="term" value="F:metal ion binding"/>
    <property type="evidence" value="ECO:0007669"/>
    <property type="project" value="UniProtKB-KW"/>
</dbReference>
<dbReference type="GO" id="GO:0006979">
    <property type="term" value="P:response to oxidative stress"/>
    <property type="evidence" value="ECO:0007669"/>
    <property type="project" value="InterPro"/>
</dbReference>
<feature type="region of interest" description="Disordered" evidence="8">
    <location>
        <begin position="1"/>
        <end position="20"/>
    </location>
</feature>
<keyword evidence="11" id="KW-1185">Reference proteome</keyword>
<evidence type="ECO:0000256" key="1">
    <source>
        <dbReference type="ARBA" id="ARBA00001947"/>
    </source>
</evidence>
<comment type="cofactor">
    <cofactor evidence="1">
        <name>Zn(2+)</name>
        <dbReference type="ChEBI" id="CHEBI:29105"/>
    </cofactor>
</comment>
<dbReference type="GO" id="GO:0033743">
    <property type="term" value="F:peptide-methionine (R)-S-oxide reductase activity"/>
    <property type="evidence" value="ECO:0007669"/>
    <property type="project" value="UniProtKB-EC"/>
</dbReference>
<proteinExistence type="inferred from homology"/>
<dbReference type="RefSeq" id="WP_099473577.1">
    <property type="nucleotide sequence ID" value="NZ_CP041025.1"/>
</dbReference>
<dbReference type="FunFam" id="2.170.150.20:FF:000001">
    <property type="entry name" value="Peptide methionine sulfoxide reductase MsrB"/>
    <property type="match status" value="1"/>
</dbReference>
<evidence type="ECO:0000313" key="10">
    <source>
        <dbReference type="EMBL" id="PHZ84536.1"/>
    </source>
</evidence>
<evidence type="ECO:0000256" key="8">
    <source>
        <dbReference type="SAM" id="MobiDB-lite"/>
    </source>
</evidence>
<evidence type="ECO:0000259" key="9">
    <source>
        <dbReference type="PROSITE" id="PS51790"/>
    </source>
</evidence>
<comment type="caution">
    <text evidence="10">The sequence shown here is derived from an EMBL/GenBank/DDBJ whole genome shotgun (WGS) entry which is preliminary data.</text>
</comment>
<evidence type="ECO:0000256" key="2">
    <source>
        <dbReference type="ARBA" id="ARBA00007174"/>
    </source>
</evidence>
<evidence type="ECO:0000256" key="5">
    <source>
        <dbReference type="ARBA" id="ARBA00022833"/>
    </source>
</evidence>
<dbReference type="InterPro" id="IPR002579">
    <property type="entry name" value="Met_Sox_Rdtase_MsrB_dom"/>
</dbReference>
<dbReference type="GO" id="GO:0005737">
    <property type="term" value="C:cytoplasm"/>
    <property type="evidence" value="ECO:0007669"/>
    <property type="project" value="TreeGrafter"/>
</dbReference>
<dbReference type="OrthoDB" id="9785497at2"/>
<dbReference type="InterPro" id="IPR028427">
    <property type="entry name" value="Met_Sox_Rdtase_MsrB"/>
</dbReference>
<dbReference type="GO" id="GO:0030091">
    <property type="term" value="P:protein repair"/>
    <property type="evidence" value="ECO:0007669"/>
    <property type="project" value="InterPro"/>
</dbReference>
<dbReference type="AlphaFoldDB" id="A0A2G4YSW1"/>
<keyword evidence="6" id="KW-0560">Oxidoreductase</keyword>
<sequence>MSEKQHPIPTPGHPQKSDQEWQQDLNDMQYRVARCGGTEQAFTGKYWDHKENGTYHCVCCHTPLFRSTTKYDSGSGWPSFYDVITPDAVTIKRDTSHDMIREEAICSTCEAHLGHRFPDGPAPTGQRYCINSASLEFKANDA</sequence>
<evidence type="ECO:0000256" key="4">
    <source>
        <dbReference type="ARBA" id="ARBA00022723"/>
    </source>
</evidence>
<dbReference type="EMBL" id="PDEM01000024">
    <property type="protein sequence ID" value="PHZ84536.1"/>
    <property type="molecule type" value="Genomic_DNA"/>
</dbReference>
<dbReference type="PROSITE" id="PS51790">
    <property type="entry name" value="MSRB"/>
    <property type="match status" value="1"/>
</dbReference>
<feature type="domain" description="MsrB" evidence="9">
    <location>
        <begin position="18"/>
        <end position="140"/>
    </location>
</feature>
<keyword evidence="5" id="KW-0862">Zinc</keyword>
<dbReference type="Proteomes" id="UP000229730">
    <property type="component" value="Unassembled WGS sequence"/>
</dbReference>
<evidence type="ECO:0000256" key="7">
    <source>
        <dbReference type="ARBA" id="ARBA00048488"/>
    </source>
</evidence>
<dbReference type="NCBIfam" id="TIGR00357">
    <property type="entry name" value="peptide-methionine (R)-S-oxide reductase MsrB"/>
    <property type="match status" value="1"/>
</dbReference>
<evidence type="ECO:0000256" key="6">
    <source>
        <dbReference type="ARBA" id="ARBA00023002"/>
    </source>
</evidence>
<name>A0A2G4YSW1_9PROT</name>